<organism evidence="1 2">
    <name type="scientific">Melastoma candidum</name>
    <dbReference type="NCBI Taxonomy" id="119954"/>
    <lineage>
        <taxon>Eukaryota</taxon>
        <taxon>Viridiplantae</taxon>
        <taxon>Streptophyta</taxon>
        <taxon>Embryophyta</taxon>
        <taxon>Tracheophyta</taxon>
        <taxon>Spermatophyta</taxon>
        <taxon>Magnoliopsida</taxon>
        <taxon>eudicotyledons</taxon>
        <taxon>Gunneridae</taxon>
        <taxon>Pentapetalae</taxon>
        <taxon>rosids</taxon>
        <taxon>malvids</taxon>
        <taxon>Myrtales</taxon>
        <taxon>Melastomataceae</taxon>
        <taxon>Melastomatoideae</taxon>
        <taxon>Melastomateae</taxon>
        <taxon>Melastoma</taxon>
    </lineage>
</organism>
<evidence type="ECO:0000313" key="1">
    <source>
        <dbReference type="EMBL" id="KAI4387739.1"/>
    </source>
</evidence>
<comment type="caution">
    <text evidence="1">The sequence shown here is derived from an EMBL/GenBank/DDBJ whole genome shotgun (WGS) entry which is preliminary data.</text>
</comment>
<evidence type="ECO:0000313" key="2">
    <source>
        <dbReference type="Proteomes" id="UP001057402"/>
    </source>
</evidence>
<protein>
    <submittedName>
        <fullName evidence="1">Uncharacterized protein</fullName>
    </submittedName>
</protein>
<reference evidence="2" key="1">
    <citation type="journal article" date="2023" name="Front. Plant Sci.">
        <title>Chromosomal-level genome assembly of Melastoma candidum provides insights into trichome evolution.</title>
        <authorList>
            <person name="Zhong Y."/>
            <person name="Wu W."/>
            <person name="Sun C."/>
            <person name="Zou P."/>
            <person name="Liu Y."/>
            <person name="Dai S."/>
            <person name="Zhou R."/>
        </authorList>
    </citation>
    <scope>NUCLEOTIDE SEQUENCE [LARGE SCALE GENOMIC DNA]</scope>
</reference>
<keyword evidence="2" id="KW-1185">Reference proteome</keyword>
<name>A0ACB9SD33_9MYRT</name>
<gene>
    <name evidence="1" type="ORF">MLD38_000146</name>
</gene>
<sequence length="538" mass="58767">MGESMRRTSHGSFFLDLHSRELNSSRVRKRADAPDYKTEAADEGAIALEHDGMESPPLALSFCKTSRCSHILAVSDEDGYLSLFDMRKKLHASVSHQDNADQARVAEWVAHQNAIFDISWIKDDANMLTASGDQMIRVWDVENKNSLVVLKGHEGSVKSICSHPTNSDLLVSGSRDGCFSLWDLRCNPKGRNKLGEPCLGPIKTIKGAHNFPNGKRVRAKKAASMSITSVLFLKDGCGMATAGALDSVVKFWDPRNLTLQLDQTCANYDSNDEKQDKSLHGISSLSQDMNGVLLSVSCMDNRIYLYDILRLEKGPVSIFTGCNIQSFYIKSVISPDSSYLLSGSSDGCGYIWQVDRPDADPIVLNCYSGPGEVTAVAWSPTGLGKFATCSDDFTVRKWSVQTSYCVEAKSSPATRRRVMAMSPSEGIKLLKMEGSGGSESVPTKVHNHISDEGDSLQMNPTSPQTEVATPKAQRKIMTLGVPREDTTPKAHKNSTPNPHCGGICEKTPEATLKSPSSVLTPPSSMKRTIRDYFLAVNS</sequence>
<dbReference type="EMBL" id="CM042880">
    <property type="protein sequence ID" value="KAI4387739.1"/>
    <property type="molecule type" value="Genomic_DNA"/>
</dbReference>
<accession>A0ACB9SD33</accession>
<dbReference type="Proteomes" id="UP001057402">
    <property type="component" value="Chromosome 1"/>
</dbReference>
<proteinExistence type="predicted"/>